<keyword evidence="1" id="KW-0812">Transmembrane</keyword>
<gene>
    <name evidence="2" type="ORF">IFE08_10245</name>
</gene>
<evidence type="ECO:0000256" key="1">
    <source>
        <dbReference type="SAM" id="Phobius"/>
    </source>
</evidence>
<feature type="transmembrane region" description="Helical" evidence="1">
    <location>
        <begin position="58"/>
        <end position="79"/>
    </location>
</feature>
<evidence type="ECO:0000313" key="3">
    <source>
        <dbReference type="Proteomes" id="UP000593915"/>
    </source>
</evidence>
<dbReference type="Proteomes" id="UP000593915">
    <property type="component" value="Chromosome"/>
</dbReference>
<protein>
    <submittedName>
        <fullName evidence="2">Uncharacterized protein</fullName>
    </submittedName>
</protein>
<keyword evidence="1" id="KW-1133">Transmembrane helix</keyword>
<dbReference type="AlphaFoldDB" id="A0A7S6WN46"/>
<proteinExistence type="predicted"/>
<dbReference type="RefSeq" id="WP_024468626.1">
    <property type="nucleotide sequence ID" value="NZ_CP061839.1"/>
</dbReference>
<dbReference type="EMBL" id="CP061839">
    <property type="protein sequence ID" value="QOW60208.1"/>
    <property type="molecule type" value="Genomic_DNA"/>
</dbReference>
<feature type="transmembrane region" description="Helical" evidence="1">
    <location>
        <begin position="111"/>
        <end position="129"/>
    </location>
</feature>
<name>A0A7S6WN46_9SPIR</name>
<sequence>MCIKPFNKQLLIILITAALIISTASIEAVVNIKSKDFYEVYLKINQTAEFKEFINYMLMIYIAEISLPVVISVYIFFTIQKYGINNIAKLVFGGMIFTKLGNIIIKLQFNSFFYYAFIILYTVLFISMIKKYRQDKDGIKDYVKVTQL</sequence>
<reference evidence="2 3" key="1">
    <citation type="submission" date="2020-09" db="EMBL/GenBank/DDBJ databases">
        <title>Characterization of Treponema spp. from bovine digital dermatitis in Korea.</title>
        <authorList>
            <person name="Espiritu H.M."/>
            <person name="Cho Y.I."/>
            <person name="Mamuad L."/>
        </authorList>
    </citation>
    <scope>NUCLEOTIDE SEQUENCE [LARGE SCALE GENOMIC DNA]</scope>
    <source>
        <strain evidence="2 3">KS1</strain>
    </source>
</reference>
<accession>A0A7S6WN46</accession>
<organism evidence="2 3">
    <name type="scientific">Treponema pedis</name>
    <dbReference type="NCBI Taxonomy" id="409322"/>
    <lineage>
        <taxon>Bacteria</taxon>
        <taxon>Pseudomonadati</taxon>
        <taxon>Spirochaetota</taxon>
        <taxon>Spirochaetia</taxon>
        <taxon>Spirochaetales</taxon>
        <taxon>Treponemataceae</taxon>
        <taxon>Treponema</taxon>
    </lineage>
</organism>
<evidence type="ECO:0000313" key="2">
    <source>
        <dbReference type="EMBL" id="QOW60208.1"/>
    </source>
</evidence>
<keyword evidence="1" id="KW-0472">Membrane</keyword>